<sequence length="420" mass="47063">MEAIEELERSSSAPSEVLCEGRLSAREIQLVLVHLSGEGRDSWCALEVFEWLRREDRVDGETMELMASIACRWIGRVMAEEGHDVEEVVVLVKEMECAGLEPPGFDLVEKAISMYWEGGRREEAVRFVEGVMRRRRGGGGVGGGGGVEGGKGGPIGYLAWKMMLEGDYNGAVKLVIKLKDLGFEPEVYAYLIALTALVKELGEFSKALRKLKGMTKDGLVAELDEHNQDLIERYQSDILNDGLRLSTWAIKHGNSSISGLVHERLLTMYACANRGIEAENQLWQMKLSGRQPNRELYDIVLAICASQKEIGSIKRLLAGMEATSAEGRRKTFSWLLRGYIKGGYFLDASETLIKMLDMGLLPEYLDRAAVLQGLRKNIIESGDIEPYLNLCKRLCDMDLIGPCIVYLYFNAYKLWIMKMV</sequence>
<name>A0AAV9AL91_ACOGR</name>
<dbReference type="InterPro" id="IPR011990">
    <property type="entry name" value="TPR-like_helical_dom_sf"/>
</dbReference>
<proteinExistence type="predicted"/>
<reference evidence="3" key="1">
    <citation type="journal article" date="2023" name="Nat. Commun.">
        <title>Diploid and tetraploid genomes of Acorus and the evolution of monocots.</title>
        <authorList>
            <person name="Ma L."/>
            <person name="Liu K.W."/>
            <person name="Li Z."/>
            <person name="Hsiao Y.Y."/>
            <person name="Qi Y."/>
            <person name="Fu T."/>
            <person name="Tang G.D."/>
            <person name="Zhang D."/>
            <person name="Sun W.H."/>
            <person name="Liu D.K."/>
            <person name="Li Y."/>
            <person name="Chen G.Z."/>
            <person name="Liu X.D."/>
            <person name="Liao X.Y."/>
            <person name="Jiang Y.T."/>
            <person name="Yu X."/>
            <person name="Hao Y."/>
            <person name="Huang J."/>
            <person name="Zhao X.W."/>
            <person name="Ke S."/>
            <person name="Chen Y.Y."/>
            <person name="Wu W.L."/>
            <person name="Hsu J.L."/>
            <person name="Lin Y.F."/>
            <person name="Huang M.D."/>
            <person name="Li C.Y."/>
            <person name="Huang L."/>
            <person name="Wang Z.W."/>
            <person name="Zhao X."/>
            <person name="Zhong W.Y."/>
            <person name="Peng D.H."/>
            <person name="Ahmad S."/>
            <person name="Lan S."/>
            <person name="Zhang J.S."/>
            <person name="Tsai W.C."/>
            <person name="Van de Peer Y."/>
            <person name="Liu Z.J."/>
        </authorList>
    </citation>
    <scope>NUCLEOTIDE SEQUENCE</scope>
    <source>
        <strain evidence="3">SCP</strain>
    </source>
</reference>
<dbReference type="AlphaFoldDB" id="A0AAV9AL91"/>
<dbReference type="Gene3D" id="1.25.40.10">
    <property type="entry name" value="Tetratricopeptide repeat domain"/>
    <property type="match status" value="2"/>
</dbReference>
<gene>
    <name evidence="3" type="ORF">QJS04_geneDACA010634</name>
</gene>
<dbReference type="PROSITE" id="PS51375">
    <property type="entry name" value="PPR"/>
    <property type="match status" value="1"/>
</dbReference>
<evidence type="ECO:0000256" key="1">
    <source>
        <dbReference type="ARBA" id="ARBA00022737"/>
    </source>
</evidence>
<evidence type="ECO:0000313" key="3">
    <source>
        <dbReference type="EMBL" id="KAK1264760.1"/>
    </source>
</evidence>
<dbReference type="PANTHER" id="PTHR47880:SF1">
    <property type="entry name" value="OS05G0353300 PROTEIN"/>
    <property type="match status" value="1"/>
</dbReference>
<dbReference type="EMBL" id="JAUJYN010000008">
    <property type="protein sequence ID" value="KAK1264760.1"/>
    <property type="molecule type" value="Genomic_DNA"/>
</dbReference>
<protein>
    <submittedName>
        <fullName evidence="3">Pentatricopeptide repeat-containing protein</fullName>
    </submittedName>
</protein>
<dbReference type="InterPro" id="IPR002885">
    <property type="entry name" value="PPR_rpt"/>
</dbReference>
<accession>A0AAV9AL91</accession>
<keyword evidence="1" id="KW-0677">Repeat</keyword>
<feature type="repeat" description="PPR" evidence="2">
    <location>
        <begin position="328"/>
        <end position="362"/>
    </location>
</feature>
<evidence type="ECO:0000256" key="2">
    <source>
        <dbReference type="PROSITE-ProRule" id="PRU00708"/>
    </source>
</evidence>
<keyword evidence="4" id="KW-1185">Reference proteome</keyword>
<comment type="caution">
    <text evidence="3">The sequence shown here is derived from an EMBL/GenBank/DDBJ whole genome shotgun (WGS) entry which is preliminary data.</text>
</comment>
<reference evidence="3" key="2">
    <citation type="submission" date="2023-06" db="EMBL/GenBank/DDBJ databases">
        <authorList>
            <person name="Ma L."/>
            <person name="Liu K.-W."/>
            <person name="Li Z."/>
            <person name="Hsiao Y.-Y."/>
            <person name="Qi Y."/>
            <person name="Fu T."/>
            <person name="Tang G."/>
            <person name="Zhang D."/>
            <person name="Sun W.-H."/>
            <person name="Liu D.-K."/>
            <person name="Li Y."/>
            <person name="Chen G.-Z."/>
            <person name="Liu X.-D."/>
            <person name="Liao X.-Y."/>
            <person name="Jiang Y.-T."/>
            <person name="Yu X."/>
            <person name="Hao Y."/>
            <person name="Huang J."/>
            <person name="Zhao X.-W."/>
            <person name="Ke S."/>
            <person name="Chen Y.-Y."/>
            <person name="Wu W.-L."/>
            <person name="Hsu J.-L."/>
            <person name="Lin Y.-F."/>
            <person name="Huang M.-D."/>
            <person name="Li C.-Y."/>
            <person name="Huang L."/>
            <person name="Wang Z.-W."/>
            <person name="Zhao X."/>
            <person name="Zhong W.-Y."/>
            <person name="Peng D.-H."/>
            <person name="Ahmad S."/>
            <person name="Lan S."/>
            <person name="Zhang J.-S."/>
            <person name="Tsai W.-C."/>
            <person name="Van De Peer Y."/>
            <person name="Liu Z.-J."/>
        </authorList>
    </citation>
    <scope>NUCLEOTIDE SEQUENCE</scope>
    <source>
        <strain evidence="3">SCP</strain>
        <tissue evidence="3">Leaves</tissue>
    </source>
</reference>
<evidence type="ECO:0000313" key="4">
    <source>
        <dbReference type="Proteomes" id="UP001179952"/>
    </source>
</evidence>
<organism evidence="3 4">
    <name type="scientific">Acorus gramineus</name>
    <name type="common">Dwarf sweet flag</name>
    <dbReference type="NCBI Taxonomy" id="55184"/>
    <lineage>
        <taxon>Eukaryota</taxon>
        <taxon>Viridiplantae</taxon>
        <taxon>Streptophyta</taxon>
        <taxon>Embryophyta</taxon>
        <taxon>Tracheophyta</taxon>
        <taxon>Spermatophyta</taxon>
        <taxon>Magnoliopsida</taxon>
        <taxon>Liliopsida</taxon>
        <taxon>Acoraceae</taxon>
        <taxon>Acorus</taxon>
    </lineage>
</organism>
<dbReference type="Proteomes" id="UP001179952">
    <property type="component" value="Unassembled WGS sequence"/>
</dbReference>
<dbReference type="PANTHER" id="PTHR47880">
    <property type="entry name" value="OS05G0353300 PROTEIN"/>
    <property type="match status" value="1"/>
</dbReference>